<protein>
    <submittedName>
        <fullName evidence="3">Uncharacterized protein</fullName>
    </submittedName>
</protein>
<organism evidence="3 4">
    <name type="scientific">Paramecium octaurelia</name>
    <dbReference type="NCBI Taxonomy" id="43137"/>
    <lineage>
        <taxon>Eukaryota</taxon>
        <taxon>Sar</taxon>
        <taxon>Alveolata</taxon>
        <taxon>Ciliophora</taxon>
        <taxon>Intramacronucleata</taxon>
        <taxon>Oligohymenophorea</taxon>
        <taxon>Peniculida</taxon>
        <taxon>Parameciidae</taxon>
        <taxon>Paramecium</taxon>
    </lineage>
</organism>
<keyword evidence="2" id="KW-0812">Transmembrane</keyword>
<dbReference type="AlphaFoldDB" id="A0A8S1UKE6"/>
<accession>A0A8S1UKE6</accession>
<feature type="transmembrane region" description="Helical" evidence="2">
    <location>
        <begin position="91"/>
        <end position="108"/>
    </location>
</feature>
<evidence type="ECO:0000313" key="4">
    <source>
        <dbReference type="Proteomes" id="UP000683925"/>
    </source>
</evidence>
<keyword evidence="2" id="KW-0472">Membrane</keyword>
<dbReference type="OMA" id="IIRRQKM"/>
<keyword evidence="4" id="KW-1185">Reference proteome</keyword>
<evidence type="ECO:0000256" key="1">
    <source>
        <dbReference type="SAM" id="MobiDB-lite"/>
    </source>
</evidence>
<feature type="compositionally biased region" description="Low complexity" evidence="1">
    <location>
        <begin position="191"/>
        <end position="212"/>
    </location>
</feature>
<proteinExistence type="predicted"/>
<dbReference type="Proteomes" id="UP000683925">
    <property type="component" value="Unassembled WGS sequence"/>
</dbReference>
<keyword evidence="2" id="KW-1133">Transmembrane helix</keyword>
<comment type="caution">
    <text evidence="3">The sequence shown here is derived from an EMBL/GenBank/DDBJ whole genome shotgun (WGS) entry which is preliminary data.</text>
</comment>
<name>A0A8S1UKE6_PAROT</name>
<evidence type="ECO:0000313" key="3">
    <source>
        <dbReference type="EMBL" id="CAD8164854.1"/>
    </source>
</evidence>
<feature type="compositionally biased region" description="Basic and acidic residues" evidence="1">
    <location>
        <begin position="213"/>
        <end position="225"/>
    </location>
</feature>
<gene>
    <name evidence="3" type="ORF">POCTA_138.1.T0450265</name>
</gene>
<feature type="region of interest" description="Disordered" evidence="1">
    <location>
        <begin position="182"/>
        <end position="225"/>
    </location>
</feature>
<dbReference type="EMBL" id="CAJJDP010000045">
    <property type="protein sequence ID" value="CAD8164854.1"/>
    <property type="molecule type" value="Genomic_DNA"/>
</dbReference>
<reference evidence="3" key="1">
    <citation type="submission" date="2021-01" db="EMBL/GenBank/DDBJ databases">
        <authorList>
            <consortium name="Genoscope - CEA"/>
            <person name="William W."/>
        </authorList>
    </citation>
    <scope>NUCLEOTIDE SEQUENCE</scope>
</reference>
<evidence type="ECO:0000256" key="2">
    <source>
        <dbReference type="SAM" id="Phobius"/>
    </source>
</evidence>
<sequence length="225" mass="26270">MSVDKYFEKCLEFLQNNAYIGCLIYQSAHSIQLLKAHHNIAYISIRYSHLYSVYVYKQGLNFSENLMGLMMTFTLYKIIRRQKMSIESMCCLFLVVMVYWISLIPLLFNSVELQKQVNCHQILVEIINEGDGIRDEKLRSDIQSMLQYEYYLSMTNDDGKKREDIEKMRQYIEEYKLQLCFGTPKNDKTPSDSPDSPDSPDSLDSPDSPDSPDLSKEGKFLETQI</sequence>